<protein>
    <submittedName>
        <fullName evidence="1">Uncharacterized protein</fullName>
    </submittedName>
</protein>
<evidence type="ECO:0000313" key="1">
    <source>
        <dbReference type="EMBL" id="GAA1953406.1"/>
    </source>
</evidence>
<comment type="caution">
    <text evidence="1">The sequence shown here is derived from an EMBL/GenBank/DDBJ whole genome shotgun (WGS) entry which is preliminary data.</text>
</comment>
<accession>A0ABN2QK15</accession>
<dbReference type="RefSeq" id="WP_344655316.1">
    <property type="nucleotide sequence ID" value="NZ_BAAAQM010000002.1"/>
</dbReference>
<gene>
    <name evidence="1" type="ORF">GCM10009838_05860</name>
</gene>
<organism evidence="1 2">
    <name type="scientific">Catenulispora subtropica</name>
    <dbReference type="NCBI Taxonomy" id="450798"/>
    <lineage>
        <taxon>Bacteria</taxon>
        <taxon>Bacillati</taxon>
        <taxon>Actinomycetota</taxon>
        <taxon>Actinomycetes</taxon>
        <taxon>Catenulisporales</taxon>
        <taxon>Catenulisporaceae</taxon>
        <taxon>Catenulispora</taxon>
    </lineage>
</organism>
<keyword evidence="2" id="KW-1185">Reference proteome</keyword>
<proteinExistence type="predicted"/>
<dbReference type="EMBL" id="BAAAQM010000002">
    <property type="protein sequence ID" value="GAA1953406.1"/>
    <property type="molecule type" value="Genomic_DNA"/>
</dbReference>
<reference evidence="1 2" key="1">
    <citation type="journal article" date="2019" name="Int. J. Syst. Evol. Microbiol.">
        <title>The Global Catalogue of Microorganisms (GCM) 10K type strain sequencing project: providing services to taxonomists for standard genome sequencing and annotation.</title>
        <authorList>
            <consortium name="The Broad Institute Genomics Platform"/>
            <consortium name="The Broad Institute Genome Sequencing Center for Infectious Disease"/>
            <person name="Wu L."/>
            <person name="Ma J."/>
        </authorList>
    </citation>
    <scope>NUCLEOTIDE SEQUENCE [LARGE SCALE GENOMIC DNA]</scope>
    <source>
        <strain evidence="1 2">JCM 16013</strain>
    </source>
</reference>
<sequence length="60" mass="6787">MLEFVTGLTQRIRETKARLQGAMIAEDAYAIQVEQAELDNLLRIAANHHVEVREDLPRAA</sequence>
<evidence type="ECO:0000313" key="2">
    <source>
        <dbReference type="Proteomes" id="UP001499854"/>
    </source>
</evidence>
<name>A0ABN2QK15_9ACTN</name>
<dbReference type="Proteomes" id="UP001499854">
    <property type="component" value="Unassembled WGS sequence"/>
</dbReference>